<dbReference type="Proteomes" id="UP000094025">
    <property type="component" value="Unassembled WGS sequence"/>
</dbReference>
<sequence>MDSLRSTFTIHFDVPGHEIPLSTFVRTAEDTAAIVASLNKLLFEGQLKYEILVLPPEHGSFKSRIGLAILAGWGAVWSFTESDIGQAFVEGLTAHPPAYWARQLGEGIRDQLAAAPDDSSPEEEDGQEGESVDDSDEIRCRFSGAIVIEATKSFLQSDTDRLEKAGITISRFREAYAARNDFYNTCAELPDLRAIGFEDEPVFPISRSDFFHLQVALPPAPDDADEPWTVGIVDLKVTSPNWDREDRQRFWKGKDGKGRERLFRIEDEHFWVLVKAERLSIHIIDTIKVQWAFQGKAGSPKNIRVLMVLEFNGEILSEALDKNALNAILGAFSKIEDTQGDLFNDYS</sequence>
<accession>A0A178XV41</accession>
<dbReference type="EMBL" id="LPUX01000060">
    <property type="protein sequence ID" value="OAP39034.1"/>
    <property type="molecule type" value="Genomic_DNA"/>
</dbReference>
<evidence type="ECO:0000313" key="2">
    <source>
        <dbReference type="EMBL" id="OAP39034.1"/>
    </source>
</evidence>
<proteinExistence type="predicted"/>
<feature type="compositionally biased region" description="Acidic residues" evidence="1">
    <location>
        <begin position="119"/>
        <end position="134"/>
    </location>
</feature>
<comment type="caution">
    <text evidence="2">The sequence shown here is derived from an EMBL/GenBank/DDBJ whole genome shotgun (WGS) entry which is preliminary data.</text>
</comment>
<feature type="region of interest" description="Disordered" evidence="1">
    <location>
        <begin position="112"/>
        <end position="134"/>
    </location>
</feature>
<dbReference type="AlphaFoldDB" id="A0A178XV41"/>
<evidence type="ECO:0000313" key="3">
    <source>
        <dbReference type="Proteomes" id="UP000094025"/>
    </source>
</evidence>
<keyword evidence="3" id="KW-1185">Reference proteome</keyword>
<evidence type="ECO:0000256" key="1">
    <source>
        <dbReference type="SAM" id="MobiDB-lite"/>
    </source>
</evidence>
<name>A0A178XV41_9HYPH</name>
<protein>
    <submittedName>
        <fullName evidence="2">Uncharacterized protein</fullName>
    </submittedName>
</protein>
<organism evidence="2 3">
    <name type="scientific">Sinorhizobium glycinis</name>
    <dbReference type="NCBI Taxonomy" id="1472378"/>
    <lineage>
        <taxon>Bacteria</taxon>
        <taxon>Pseudomonadati</taxon>
        <taxon>Pseudomonadota</taxon>
        <taxon>Alphaproteobacteria</taxon>
        <taxon>Hyphomicrobiales</taxon>
        <taxon>Rhizobiaceae</taxon>
        <taxon>Sinorhizobium/Ensifer group</taxon>
        <taxon>Sinorhizobium</taxon>
    </lineage>
</organism>
<dbReference type="STRING" id="1472378.AU381_07975"/>
<gene>
    <name evidence="2" type="ORF">AU381_07975</name>
</gene>
<reference evidence="2 3" key="1">
    <citation type="journal article" date="2016" name="Int. J. Syst. Evol. Microbiol.">
        <title>Ensifer glycinis sp. nov., an novel rhizobial species associated with Glycine spp.</title>
        <authorList>
            <person name="Yan H."/>
            <person name="Yan J."/>
            <person name="Sui X.H."/>
            <person name="Wang E.T."/>
            <person name="Chen W.X."/>
            <person name="Zhang X.X."/>
            <person name="Chen W.F."/>
        </authorList>
    </citation>
    <scope>NUCLEOTIDE SEQUENCE [LARGE SCALE GENOMIC DNA]</scope>
    <source>
        <strain evidence="2 3">CCBAU 23380</strain>
    </source>
</reference>